<dbReference type="PANTHER" id="PTHR30121:SF6">
    <property type="entry name" value="SLR6007 PROTEIN"/>
    <property type="match status" value="1"/>
</dbReference>
<keyword evidence="1" id="KW-0472">Membrane</keyword>
<organism evidence="3 4">
    <name type="scientific">Shinella lacus</name>
    <dbReference type="NCBI Taxonomy" id="2654216"/>
    <lineage>
        <taxon>Bacteria</taxon>
        <taxon>Pseudomonadati</taxon>
        <taxon>Pseudomonadota</taxon>
        <taxon>Alphaproteobacteria</taxon>
        <taxon>Hyphomicrobiales</taxon>
        <taxon>Rhizobiaceae</taxon>
        <taxon>Shinella</taxon>
    </lineage>
</organism>
<evidence type="ECO:0000259" key="2">
    <source>
        <dbReference type="Pfam" id="PF05872"/>
    </source>
</evidence>
<keyword evidence="1" id="KW-0812">Transmembrane</keyword>
<evidence type="ECO:0000256" key="1">
    <source>
        <dbReference type="SAM" id="Phobius"/>
    </source>
</evidence>
<dbReference type="CDD" id="cd01127">
    <property type="entry name" value="TrwB_TraG_TraD_VirD4"/>
    <property type="match status" value="1"/>
</dbReference>
<dbReference type="Proteomes" id="UP000996601">
    <property type="component" value="Unassembled WGS sequence"/>
</dbReference>
<name>A0ABT1R900_9HYPH</name>
<proteinExistence type="predicted"/>
<dbReference type="RefSeq" id="WP_256118276.1">
    <property type="nucleotide sequence ID" value="NZ_WHSB02000005.1"/>
</dbReference>
<sequence length="485" mass="52826">MQQVQSVTLGLTQSGKAIGPPLKYGNRHGLVTGATGTGKTVTLQTLAEGFSRAGVPVFAADVKGDLSGIAALGDPQSNAAKRRADFVPHRCPVALWDIFAERGLPIRTSVQALGPELLASMLRLNETQYGTLAIAFKKAKDDQTFLLSLDDLRWSLSDLLDMREEICRKYGNISASSIAAIQRNILALESQGGHHLFGEPPFKITDFLRTEHGQGVVNLLHADQLMECPGLYSIFLLWLLTELFRELPEAGDLDRPKLVFFFDEAHLLFRDAPKPLLQQIERLVRLVRSKGVGVFFVSQSPADIPETVLAQLGNRVQHALRVYTPKEQRFVRAAAQAFRPNKGVDVKAEVVNMGIGEALVSVMIDDGVPSPVEKVKVSPPQSQIGPISNLEREVLLRDNPLAGKYPSVVDVDAMQKQFTDRMRAAAGLPPINWAGDRWQAGDFKNFLPDIVPAPKAAPRPAYGLQALASLAVAAGCFYIAGMLGI</sequence>
<dbReference type="PANTHER" id="PTHR30121">
    <property type="entry name" value="UNCHARACTERIZED PROTEIN YJGR-RELATED"/>
    <property type="match status" value="1"/>
</dbReference>
<evidence type="ECO:0000313" key="3">
    <source>
        <dbReference type="EMBL" id="MCQ4631658.1"/>
    </source>
</evidence>
<gene>
    <name evidence="3" type="ORF">GB927_016525</name>
</gene>
<dbReference type="Gene3D" id="3.40.50.300">
    <property type="entry name" value="P-loop containing nucleotide triphosphate hydrolases"/>
    <property type="match status" value="2"/>
</dbReference>
<dbReference type="InterPro" id="IPR051162">
    <property type="entry name" value="T4SS_component"/>
</dbReference>
<dbReference type="InterPro" id="IPR033186">
    <property type="entry name" value="HerA_C"/>
</dbReference>
<accession>A0ABT1R900</accession>
<comment type="caution">
    <text evidence="3">The sequence shown here is derived from an EMBL/GenBank/DDBJ whole genome shotgun (WGS) entry which is preliminary data.</text>
</comment>
<dbReference type="SUPFAM" id="SSF52540">
    <property type="entry name" value="P-loop containing nucleoside triphosphate hydrolases"/>
    <property type="match status" value="1"/>
</dbReference>
<feature type="transmembrane region" description="Helical" evidence="1">
    <location>
        <begin position="462"/>
        <end position="483"/>
    </location>
</feature>
<evidence type="ECO:0000313" key="4">
    <source>
        <dbReference type="Proteomes" id="UP000996601"/>
    </source>
</evidence>
<dbReference type="InterPro" id="IPR027417">
    <property type="entry name" value="P-loop_NTPase"/>
</dbReference>
<reference evidence="3" key="1">
    <citation type="submission" date="2021-07" db="EMBL/GenBank/DDBJ databases">
        <title>Shinella sp. nov., a novel member of the genus Shinella from water.</title>
        <authorList>
            <person name="Deng Y."/>
        </authorList>
    </citation>
    <scope>NUCLEOTIDE SEQUENCE</scope>
    <source>
        <strain evidence="3">CPCC 100929</strain>
    </source>
</reference>
<dbReference type="Pfam" id="PF05872">
    <property type="entry name" value="HerA_C"/>
    <property type="match status" value="1"/>
</dbReference>
<feature type="domain" description="Helicase HerA-like C-terminal" evidence="2">
    <location>
        <begin position="13"/>
        <end position="425"/>
    </location>
</feature>
<dbReference type="EMBL" id="WHSB02000005">
    <property type="protein sequence ID" value="MCQ4631658.1"/>
    <property type="molecule type" value="Genomic_DNA"/>
</dbReference>
<protein>
    <submittedName>
        <fullName evidence="3">DUF853 domain-containing protein</fullName>
    </submittedName>
</protein>
<keyword evidence="4" id="KW-1185">Reference proteome</keyword>
<keyword evidence="1" id="KW-1133">Transmembrane helix</keyword>